<gene>
    <name evidence="1" type="ORF">Slati_0407000</name>
</gene>
<proteinExistence type="predicted"/>
<comment type="caution">
    <text evidence="1">The sequence shown here is derived from an EMBL/GenBank/DDBJ whole genome shotgun (WGS) entry which is preliminary data.</text>
</comment>
<sequence length="249" mass="27853">MLNPVKGMEMRRLEEGRFLIRFNHIIDRSRALEGCPWSFEKNTMILSGLGANENPLNVDLDWCEFFVHVHDLPLSKMNFGVASLIGNAIGKFRDMEMDESSRSWGGSLRIRPTPSDSLASYVPVTCRNAVGTGALSEPELGDCIVEETAGGSHVVLLALTSQPTDAPMEMEAQLVPVPILFTAGTRGLMARRGRRRKRGVRRGMVIRKRDRASVRMEEGLIRDTKRRHLLDEESDVLSAEVAQQPRRSP</sequence>
<evidence type="ECO:0008006" key="2">
    <source>
        <dbReference type="Google" id="ProtNLM"/>
    </source>
</evidence>
<accession>A0AAW2XUM3</accession>
<dbReference type="EMBL" id="JACGWN010000002">
    <property type="protein sequence ID" value="KAL0457798.1"/>
    <property type="molecule type" value="Genomic_DNA"/>
</dbReference>
<evidence type="ECO:0000313" key="1">
    <source>
        <dbReference type="EMBL" id="KAL0457798.1"/>
    </source>
</evidence>
<protein>
    <recommendedName>
        <fullName evidence="2">DUF4283 domain-containing protein</fullName>
    </recommendedName>
</protein>
<organism evidence="1">
    <name type="scientific">Sesamum latifolium</name>
    <dbReference type="NCBI Taxonomy" id="2727402"/>
    <lineage>
        <taxon>Eukaryota</taxon>
        <taxon>Viridiplantae</taxon>
        <taxon>Streptophyta</taxon>
        <taxon>Embryophyta</taxon>
        <taxon>Tracheophyta</taxon>
        <taxon>Spermatophyta</taxon>
        <taxon>Magnoliopsida</taxon>
        <taxon>eudicotyledons</taxon>
        <taxon>Gunneridae</taxon>
        <taxon>Pentapetalae</taxon>
        <taxon>asterids</taxon>
        <taxon>lamiids</taxon>
        <taxon>Lamiales</taxon>
        <taxon>Pedaliaceae</taxon>
        <taxon>Sesamum</taxon>
    </lineage>
</organism>
<reference evidence="1" key="1">
    <citation type="submission" date="2020-06" db="EMBL/GenBank/DDBJ databases">
        <authorList>
            <person name="Li T."/>
            <person name="Hu X."/>
            <person name="Zhang T."/>
            <person name="Song X."/>
            <person name="Zhang H."/>
            <person name="Dai N."/>
            <person name="Sheng W."/>
            <person name="Hou X."/>
            <person name="Wei L."/>
        </authorList>
    </citation>
    <scope>NUCLEOTIDE SEQUENCE</scope>
    <source>
        <strain evidence="1">KEN1</strain>
        <tissue evidence="1">Leaf</tissue>
    </source>
</reference>
<reference evidence="1" key="2">
    <citation type="journal article" date="2024" name="Plant">
        <title>Genomic evolution and insights into agronomic trait innovations of Sesamum species.</title>
        <authorList>
            <person name="Miao H."/>
            <person name="Wang L."/>
            <person name="Qu L."/>
            <person name="Liu H."/>
            <person name="Sun Y."/>
            <person name="Le M."/>
            <person name="Wang Q."/>
            <person name="Wei S."/>
            <person name="Zheng Y."/>
            <person name="Lin W."/>
            <person name="Duan Y."/>
            <person name="Cao H."/>
            <person name="Xiong S."/>
            <person name="Wang X."/>
            <person name="Wei L."/>
            <person name="Li C."/>
            <person name="Ma Q."/>
            <person name="Ju M."/>
            <person name="Zhao R."/>
            <person name="Li G."/>
            <person name="Mu C."/>
            <person name="Tian Q."/>
            <person name="Mei H."/>
            <person name="Zhang T."/>
            <person name="Gao T."/>
            <person name="Zhang H."/>
        </authorList>
    </citation>
    <scope>NUCLEOTIDE SEQUENCE</scope>
    <source>
        <strain evidence="1">KEN1</strain>
    </source>
</reference>
<dbReference type="AlphaFoldDB" id="A0AAW2XUM3"/>
<name>A0AAW2XUM3_9LAMI</name>